<dbReference type="AlphaFoldDB" id="A0A0C3QFH0"/>
<protein>
    <recommendedName>
        <fullName evidence="2">DUF1996 domain-containing protein</fullName>
    </recommendedName>
</protein>
<evidence type="ECO:0000313" key="3">
    <source>
        <dbReference type="EMBL" id="KIO24009.1"/>
    </source>
</evidence>
<feature type="chain" id="PRO_5002168801" description="DUF1996 domain-containing protein" evidence="1">
    <location>
        <begin position="23"/>
        <end position="360"/>
    </location>
</feature>
<dbReference type="Proteomes" id="UP000054248">
    <property type="component" value="Unassembled WGS sequence"/>
</dbReference>
<feature type="signal peptide" evidence="1">
    <location>
        <begin position="1"/>
        <end position="22"/>
    </location>
</feature>
<dbReference type="EMBL" id="KN823070">
    <property type="protein sequence ID" value="KIO24009.1"/>
    <property type="molecule type" value="Genomic_DNA"/>
</dbReference>
<keyword evidence="4" id="KW-1185">Reference proteome</keyword>
<dbReference type="PANTHER" id="PTHR43662">
    <property type="match status" value="1"/>
</dbReference>
<dbReference type="STRING" id="1051891.A0A0C3QFH0"/>
<evidence type="ECO:0000259" key="2">
    <source>
        <dbReference type="Pfam" id="PF09362"/>
    </source>
</evidence>
<sequence length="360" mass="39314">MLLKPSFAAILASLASVQVVNAWFRLACATPLVQERVDPIIAPGQISQHLHSIHGGSNFSKDMTYNTARQSSCTSCAIAQDLSNYWTPTLYFKDPTTGQFEKVPNGGLLVYYQNRGSADASNGGKGLKAFPPGFRMISGDPRKRSKKYAEGQGSQGELAERAIKSTCLRYGTGVSGYDYYGFPTTDCEAGLNTRLHMPACWDGVNLDSPDHKSHTAYLSMVDNGDCPSTHPIPLMKLFYEITWDISAFSSRWKGKPWPFVWSNSDPTGFGWHGDFFNGWDTTVLQNAIDKCNSTPDQMAGKSEACPYFTILPSSTFSACRAKTTEIVEPINGPMARLPGCNPLQYGPGDATLYSTSSCPI</sequence>
<accession>A0A0C3QFH0</accession>
<dbReference type="PANTHER" id="PTHR43662:SF3">
    <property type="entry name" value="DOMAIN PROTEIN, PUTATIVE (AFU_ORTHOLOGUE AFUA_6G11970)-RELATED"/>
    <property type="match status" value="1"/>
</dbReference>
<organism evidence="3 4">
    <name type="scientific">Tulasnella calospora MUT 4182</name>
    <dbReference type="NCBI Taxonomy" id="1051891"/>
    <lineage>
        <taxon>Eukaryota</taxon>
        <taxon>Fungi</taxon>
        <taxon>Dikarya</taxon>
        <taxon>Basidiomycota</taxon>
        <taxon>Agaricomycotina</taxon>
        <taxon>Agaricomycetes</taxon>
        <taxon>Cantharellales</taxon>
        <taxon>Tulasnellaceae</taxon>
        <taxon>Tulasnella</taxon>
    </lineage>
</organism>
<dbReference type="OrthoDB" id="74764at2759"/>
<dbReference type="HOGENOM" id="CLU_014722_2_1_1"/>
<evidence type="ECO:0000256" key="1">
    <source>
        <dbReference type="SAM" id="SignalP"/>
    </source>
</evidence>
<feature type="domain" description="DUF1996" evidence="2">
    <location>
        <begin position="38"/>
        <end position="279"/>
    </location>
</feature>
<reference evidence="3 4" key="1">
    <citation type="submission" date="2014-04" db="EMBL/GenBank/DDBJ databases">
        <authorList>
            <consortium name="DOE Joint Genome Institute"/>
            <person name="Kuo A."/>
            <person name="Girlanda M."/>
            <person name="Perotto S."/>
            <person name="Kohler A."/>
            <person name="Nagy L.G."/>
            <person name="Floudas D."/>
            <person name="Copeland A."/>
            <person name="Barry K.W."/>
            <person name="Cichocki N."/>
            <person name="Veneault-Fourrey C."/>
            <person name="LaButti K."/>
            <person name="Lindquist E.A."/>
            <person name="Lipzen A."/>
            <person name="Lundell T."/>
            <person name="Morin E."/>
            <person name="Murat C."/>
            <person name="Sun H."/>
            <person name="Tunlid A."/>
            <person name="Henrissat B."/>
            <person name="Grigoriev I.V."/>
            <person name="Hibbett D.S."/>
            <person name="Martin F."/>
            <person name="Nordberg H.P."/>
            <person name="Cantor M.N."/>
            <person name="Hua S.X."/>
        </authorList>
    </citation>
    <scope>NUCLEOTIDE SEQUENCE [LARGE SCALE GENOMIC DNA]</scope>
    <source>
        <strain evidence="3 4">MUT 4182</strain>
    </source>
</reference>
<keyword evidence="1" id="KW-0732">Signal</keyword>
<proteinExistence type="predicted"/>
<name>A0A0C3QFH0_9AGAM</name>
<dbReference type="Pfam" id="PF09362">
    <property type="entry name" value="DUF1996"/>
    <property type="match status" value="1"/>
</dbReference>
<reference evidence="4" key="2">
    <citation type="submission" date="2015-01" db="EMBL/GenBank/DDBJ databases">
        <title>Evolutionary Origins and Diversification of the Mycorrhizal Mutualists.</title>
        <authorList>
            <consortium name="DOE Joint Genome Institute"/>
            <consortium name="Mycorrhizal Genomics Consortium"/>
            <person name="Kohler A."/>
            <person name="Kuo A."/>
            <person name="Nagy L.G."/>
            <person name="Floudas D."/>
            <person name="Copeland A."/>
            <person name="Barry K.W."/>
            <person name="Cichocki N."/>
            <person name="Veneault-Fourrey C."/>
            <person name="LaButti K."/>
            <person name="Lindquist E.A."/>
            <person name="Lipzen A."/>
            <person name="Lundell T."/>
            <person name="Morin E."/>
            <person name="Murat C."/>
            <person name="Riley R."/>
            <person name="Ohm R."/>
            <person name="Sun H."/>
            <person name="Tunlid A."/>
            <person name="Henrissat B."/>
            <person name="Grigoriev I.V."/>
            <person name="Hibbett D.S."/>
            <person name="Martin F."/>
        </authorList>
    </citation>
    <scope>NUCLEOTIDE SEQUENCE [LARGE SCALE GENOMIC DNA]</scope>
    <source>
        <strain evidence="4">MUT 4182</strain>
    </source>
</reference>
<evidence type="ECO:0000313" key="4">
    <source>
        <dbReference type="Proteomes" id="UP000054248"/>
    </source>
</evidence>
<dbReference type="InterPro" id="IPR018535">
    <property type="entry name" value="DUF1996"/>
</dbReference>
<gene>
    <name evidence="3" type="ORF">M407DRAFT_26540</name>
</gene>